<protein>
    <recommendedName>
        <fullName evidence="4">RRM domain-containing protein</fullName>
    </recommendedName>
</protein>
<dbReference type="GO" id="GO:0003676">
    <property type="term" value="F:nucleic acid binding"/>
    <property type="evidence" value="ECO:0007669"/>
    <property type="project" value="InterPro"/>
</dbReference>
<dbReference type="EMBL" id="QGMG01000387">
    <property type="protein sequence ID" value="TVY54004.1"/>
    <property type="molecule type" value="Genomic_DNA"/>
</dbReference>
<feature type="compositionally biased region" description="Polar residues" evidence="1">
    <location>
        <begin position="104"/>
        <end position="118"/>
    </location>
</feature>
<feature type="compositionally biased region" description="Basic and acidic residues" evidence="1">
    <location>
        <begin position="358"/>
        <end position="370"/>
    </location>
</feature>
<gene>
    <name evidence="2" type="ORF">LCER1_G003575</name>
</gene>
<dbReference type="InterPro" id="IPR035979">
    <property type="entry name" value="RBD_domain_sf"/>
</dbReference>
<accession>A0A7D8YTQ4</accession>
<keyword evidence="3" id="KW-1185">Reference proteome</keyword>
<feature type="region of interest" description="Disordered" evidence="1">
    <location>
        <begin position="53"/>
        <end position="118"/>
    </location>
</feature>
<feature type="compositionally biased region" description="Basic and acidic residues" evidence="1">
    <location>
        <begin position="423"/>
        <end position="434"/>
    </location>
</feature>
<feature type="compositionally biased region" description="Polar residues" evidence="1">
    <location>
        <begin position="453"/>
        <end position="480"/>
    </location>
</feature>
<dbReference type="Gene3D" id="3.30.70.330">
    <property type="match status" value="1"/>
</dbReference>
<dbReference type="Proteomes" id="UP000481288">
    <property type="component" value="Unassembled WGS sequence"/>
</dbReference>
<proteinExistence type="predicted"/>
<comment type="caution">
    <text evidence="2">The sequence shown here is derived from an EMBL/GenBank/DDBJ whole genome shotgun (WGS) entry which is preliminary data.</text>
</comment>
<dbReference type="SUPFAM" id="SSF54928">
    <property type="entry name" value="RNA-binding domain, RBD"/>
    <property type="match status" value="1"/>
</dbReference>
<feature type="region of interest" description="Disordered" evidence="1">
    <location>
        <begin position="132"/>
        <end position="171"/>
    </location>
</feature>
<feature type="compositionally biased region" description="Polar residues" evidence="1">
    <location>
        <begin position="377"/>
        <end position="403"/>
    </location>
</feature>
<feature type="region of interest" description="Disordered" evidence="1">
    <location>
        <begin position="1"/>
        <end position="40"/>
    </location>
</feature>
<dbReference type="InterPro" id="IPR012677">
    <property type="entry name" value="Nucleotide-bd_a/b_plait_sf"/>
</dbReference>
<feature type="compositionally biased region" description="Low complexity" evidence="1">
    <location>
        <begin position="312"/>
        <end position="335"/>
    </location>
</feature>
<organism evidence="2 3">
    <name type="scientific">Lachnellula cervina</name>
    <dbReference type="NCBI Taxonomy" id="1316786"/>
    <lineage>
        <taxon>Eukaryota</taxon>
        <taxon>Fungi</taxon>
        <taxon>Dikarya</taxon>
        <taxon>Ascomycota</taxon>
        <taxon>Pezizomycotina</taxon>
        <taxon>Leotiomycetes</taxon>
        <taxon>Helotiales</taxon>
        <taxon>Lachnaceae</taxon>
        <taxon>Lachnellula</taxon>
    </lineage>
</organism>
<evidence type="ECO:0000313" key="2">
    <source>
        <dbReference type="EMBL" id="TVY54004.1"/>
    </source>
</evidence>
<feature type="region of interest" description="Disordered" evidence="1">
    <location>
        <begin position="230"/>
        <end position="493"/>
    </location>
</feature>
<dbReference type="AlphaFoldDB" id="A0A7D8YTQ4"/>
<name>A0A7D8YTQ4_9HELO</name>
<feature type="compositionally biased region" description="Polar residues" evidence="1">
    <location>
        <begin position="53"/>
        <end position="68"/>
    </location>
</feature>
<evidence type="ECO:0008006" key="4">
    <source>
        <dbReference type="Google" id="ProtNLM"/>
    </source>
</evidence>
<evidence type="ECO:0000313" key="3">
    <source>
        <dbReference type="Proteomes" id="UP000481288"/>
    </source>
</evidence>
<evidence type="ECO:0000256" key="1">
    <source>
        <dbReference type="SAM" id="MobiDB-lite"/>
    </source>
</evidence>
<sequence>MSRNHQNGRPRPNYNNLPSHITQEYGQNASSTSSNESVRTQVPMSYHLQSEQGYNSVSNNSLDASPWSTPVLDGSGGFQDFGHPGPSAKSLNPHSDPYVPGGASSHSQGLGFQQYSGQDYSQGTWEDYQRQQIGPPAQQPGEYYQQNNMGQGGPVGGSHLPGSSYGQLPGSPYQNYGNNYNYDMGSPAANYAASPYASSPNQNYQNQVPYGPATGYGPTPAYGNPVYTNTPYISVHPSDQYRGPGPRAHRNSFSSGPKPQGFHGMGKKRSVSDFHVQPSKLGSAPVRYGSPQKSNFHPQAAGGQVQPPPPSVRSGSPNKNSSRASSTAPSTSRASVSEDETPTPGPHPRQLDLTFTSEPRHNDHRPRSDDTMATPRTLRSTRGQSILGLNTTGHVRAESTGSVGSRVPRDATDFFTEPTPFDNLKEMNMDDKQTQSKRSGPPKMSNLMAASGINASTLSPITEGPRTQLTPYNPNPNQRGQGRPTFNDPFGPSPSMMTPFTGKTLLRDDQSYLLKALTNNNTGKPSIDDALHPKNFPFAEYCRLTKPDTWGVIKIKNIPYGVARSEVMAFLGRNARIINESEFEPVHIVMERVTSKTLDCYVEFTNFDEAVSAVNRFETNRTGGRGGRLGQRHVEVELSSQDLLMKELFPKAKNVMWSGGRPNIIPKDPNDIFNSGFQGFVSKEELVMLVKHVEAPQRSPFSKDCPQRPFECLISTLLKYPWYMVEYITIEDRNLLFTATIDLLKLLLDRVNNERDDVNLTPMLLKRVWRAALRCPGFTPAQKDDVICICNIDDRTAMELGMAPFASYWKYLWTIGPKPNTPADLLLYYCAIIRETTEGKQEKLSLAERAARGEDQVPEVKLFGDLDKRIRYNRNQPMKFQTLSEVAKAEWTAIEQVLRQALTPALEG</sequence>
<dbReference type="OrthoDB" id="336240at2759"/>
<reference evidence="2 3" key="1">
    <citation type="submission" date="2018-05" db="EMBL/GenBank/DDBJ databases">
        <title>Whole genome sequencing for identification of molecular markers to develop diagnostic detection tools for the regulated plant pathogen Lachnellula willkommii.</title>
        <authorList>
            <person name="Giroux E."/>
            <person name="Bilodeau G."/>
        </authorList>
    </citation>
    <scope>NUCLEOTIDE SEQUENCE [LARGE SCALE GENOMIC DNA]</scope>
    <source>
        <strain evidence="2 3">CBS 625.97</strain>
    </source>
</reference>